<gene>
    <name evidence="1" type="ORF">N3K66_004566</name>
</gene>
<reference evidence="1" key="1">
    <citation type="submission" date="2022-10" db="EMBL/GenBank/DDBJ databases">
        <title>Complete Genome of Trichothecium roseum strain YXFP-22015, a Plant Pathogen Isolated from Citrus.</title>
        <authorList>
            <person name="Wang Y."/>
            <person name="Zhu L."/>
        </authorList>
    </citation>
    <scope>NUCLEOTIDE SEQUENCE</scope>
    <source>
        <strain evidence="1">YXFP-22015</strain>
    </source>
</reference>
<evidence type="ECO:0000313" key="2">
    <source>
        <dbReference type="Proteomes" id="UP001163324"/>
    </source>
</evidence>
<keyword evidence="2" id="KW-1185">Reference proteome</keyword>
<proteinExistence type="predicted"/>
<dbReference type="EMBL" id="CM047943">
    <property type="protein sequence ID" value="KAI9900304.1"/>
    <property type="molecule type" value="Genomic_DNA"/>
</dbReference>
<sequence>MIFRRSSSEGGGFAEAPKAPWADALQPRSNDGSGGGGKKAGPGTGTGTRRLPQCIAHRGFKARWPENSMGGFAAAAEAGAHALETDLHLSRDGVIVLSHDPNLKRCFGVDRKIADCEWEYLSGLESLREPREKLPRLEDLLVWLNGDARLHIWLLLDIKRDDDAKALVGALVKVLDDIKGVRPWEQRLILACWNATYLRACQRLLPAYPLAHTSFFLPYAGHFLPRVPGLGFNLFYRSLHGPLGAYFLRRAAAEGRRVFAWTVNDEEWMEWCVRKNLPLARGSPAGEGKGGTSYDRAGVLIDGVVTDDPALFLEVCERIEDEDEDEDEDGKVAPADGVRGGGGMKKKKSGGAVEWVKRAVVSVAINMMATTFFIFLFLRRNLDI</sequence>
<name>A0ACC0V339_9HYPO</name>
<dbReference type="Proteomes" id="UP001163324">
    <property type="component" value="Chromosome 4"/>
</dbReference>
<accession>A0ACC0V339</accession>
<protein>
    <submittedName>
        <fullName evidence="1">Uncharacterized protein</fullName>
    </submittedName>
</protein>
<evidence type="ECO:0000313" key="1">
    <source>
        <dbReference type="EMBL" id="KAI9900304.1"/>
    </source>
</evidence>
<organism evidence="1 2">
    <name type="scientific">Trichothecium roseum</name>
    <dbReference type="NCBI Taxonomy" id="47278"/>
    <lineage>
        <taxon>Eukaryota</taxon>
        <taxon>Fungi</taxon>
        <taxon>Dikarya</taxon>
        <taxon>Ascomycota</taxon>
        <taxon>Pezizomycotina</taxon>
        <taxon>Sordariomycetes</taxon>
        <taxon>Hypocreomycetidae</taxon>
        <taxon>Hypocreales</taxon>
        <taxon>Hypocreales incertae sedis</taxon>
        <taxon>Trichothecium</taxon>
    </lineage>
</organism>
<comment type="caution">
    <text evidence="1">The sequence shown here is derived from an EMBL/GenBank/DDBJ whole genome shotgun (WGS) entry which is preliminary data.</text>
</comment>